<accession>A0A9N9K9Z1</accession>
<dbReference type="AlphaFoldDB" id="A0A9N9K9Z1"/>
<dbReference type="SUPFAM" id="SSF53474">
    <property type="entry name" value="alpha/beta-Hydrolases"/>
    <property type="match status" value="1"/>
</dbReference>
<dbReference type="InterPro" id="IPR000073">
    <property type="entry name" value="AB_hydrolase_1"/>
</dbReference>
<evidence type="ECO:0000313" key="2">
    <source>
        <dbReference type="EMBL" id="CAG8814511.1"/>
    </source>
</evidence>
<comment type="caution">
    <text evidence="2">The sequence shown here is derived from an EMBL/GenBank/DDBJ whole genome shotgun (WGS) entry which is preliminary data.</text>
</comment>
<name>A0A9N9K9Z1_9GLOM</name>
<feature type="domain" description="AB hydrolase-1" evidence="1">
    <location>
        <begin position="40"/>
        <end position="96"/>
    </location>
</feature>
<gene>
    <name evidence="2" type="ORF">DERYTH_LOCUS25976</name>
</gene>
<dbReference type="Proteomes" id="UP000789405">
    <property type="component" value="Unassembled WGS sequence"/>
</dbReference>
<sequence>SKNDKNLAKYLLEHPDKLDKIVEVLVNTSPRMPFEIMKRQWEGNKKCDLTSRLKEIKVPTLIVQGETNEAVPIQNGELLNHEIPNSQLHRIPNVGHG</sequence>
<dbReference type="EMBL" id="CAJVPY010051389">
    <property type="protein sequence ID" value="CAG8814511.1"/>
    <property type="molecule type" value="Genomic_DNA"/>
</dbReference>
<feature type="non-terminal residue" evidence="2">
    <location>
        <position position="97"/>
    </location>
</feature>
<organism evidence="2 3">
    <name type="scientific">Dentiscutata erythropus</name>
    <dbReference type="NCBI Taxonomy" id="1348616"/>
    <lineage>
        <taxon>Eukaryota</taxon>
        <taxon>Fungi</taxon>
        <taxon>Fungi incertae sedis</taxon>
        <taxon>Mucoromycota</taxon>
        <taxon>Glomeromycotina</taxon>
        <taxon>Glomeromycetes</taxon>
        <taxon>Diversisporales</taxon>
        <taxon>Gigasporaceae</taxon>
        <taxon>Dentiscutata</taxon>
    </lineage>
</organism>
<evidence type="ECO:0000259" key="1">
    <source>
        <dbReference type="Pfam" id="PF00561"/>
    </source>
</evidence>
<evidence type="ECO:0000313" key="3">
    <source>
        <dbReference type="Proteomes" id="UP000789405"/>
    </source>
</evidence>
<dbReference type="InterPro" id="IPR029058">
    <property type="entry name" value="AB_hydrolase_fold"/>
</dbReference>
<dbReference type="OrthoDB" id="8119704at2759"/>
<dbReference type="Pfam" id="PF00561">
    <property type="entry name" value="Abhydrolase_1"/>
    <property type="match status" value="1"/>
</dbReference>
<keyword evidence="3" id="KW-1185">Reference proteome</keyword>
<protein>
    <submittedName>
        <fullName evidence="2">1325_t:CDS:1</fullName>
    </submittedName>
</protein>
<feature type="non-terminal residue" evidence="2">
    <location>
        <position position="1"/>
    </location>
</feature>
<proteinExistence type="predicted"/>
<reference evidence="2" key="1">
    <citation type="submission" date="2021-06" db="EMBL/GenBank/DDBJ databases">
        <authorList>
            <person name="Kallberg Y."/>
            <person name="Tangrot J."/>
            <person name="Rosling A."/>
        </authorList>
    </citation>
    <scope>NUCLEOTIDE SEQUENCE</scope>
    <source>
        <strain evidence="2">MA453B</strain>
    </source>
</reference>
<dbReference type="Gene3D" id="3.40.50.1820">
    <property type="entry name" value="alpha/beta hydrolase"/>
    <property type="match status" value="1"/>
</dbReference>